<feature type="compositionally biased region" description="Basic residues" evidence="1">
    <location>
        <begin position="1"/>
        <end position="16"/>
    </location>
</feature>
<feature type="compositionally biased region" description="Polar residues" evidence="1">
    <location>
        <begin position="25"/>
        <end position="37"/>
    </location>
</feature>
<gene>
    <name evidence="2" type="ORF">NDU88_000068</name>
</gene>
<dbReference type="AlphaFoldDB" id="A0AAV7V470"/>
<evidence type="ECO:0000256" key="1">
    <source>
        <dbReference type="SAM" id="MobiDB-lite"/>
    </source>
</evidence>
<accession>A0AAV7V470</accession>
<evidence type="ECO:0000313" key="2">
    <source>
        <dbReference type="EMBL" id="KAJ1196195.1"/>
    </source>
</evidence>
<protein>
    <submittedName>
        <fullName evidence="2">Uncharacterized protein</fullName>
    </submittedName>
</protein>
<comment type="caution">
    <text evidence="2">The sequence shown here is derived from an EMBL/GenBank/DDBJ whole genome shotgun (WGS) entry which is preliminary data.</text>
</comment>
<name>A0AAV7V470_PLEWA</name>
<reference evidence="2" key="1">
    <citation type="journal article" date="2022" name="bioRxiv">
        <title>Sequencing and chromosome-scale assembly of the giantPleurodeles waltlgenome.</title>
        <authorList>
            <person name="Brown T."/>
            <person name="Elewa A."/>
            <person name="Iarovenko S."/>
            <person name="Subramanian E."/>
            <person name="Araus A.J."/>
            <person name="Petzold A."/>
            <person name="Susuki M."/>
            <person name="Suzuki K.-i.T."/>
            <person name="Hayashi T."/>
            <person name="Toyoda A."/>
            <person name="Oliveira C."/>
            <person name="Osipova E."/>
            <person name="Leigh N.D."/>
            <person name="Simon A."/>
            <person name="Yun M.H."/>
        </authorList>
    </citation>
    <scope>NUCLEOTIDE SEQUENCE</scope>
    <source>
        <strain evidence="2">20211129_DDA</strain>
        <tissue evidence="2">Liver</tissue>
    </source>
</reference>
<feature type="region of interest" description="Disordered" evidence="1">
    <location>
        <begin position="117"/>
        <end position="136"/>
    </location>
</feature>
<dbReference type="EMBL" id="JANPWB010000003">
    <property type="protein sequence ID" value="KAJ1196195.1"/>
    <property type="molecule type" value="Genomic_DNA"/>
</dbReference>
<proteinExistence type="predicted"/>
<sequence>MESPRRSRQHPQKHFNRRSEDLSMTVDSAQQKRVPQSQRVGQCRTECWGSGLGCAHRKACKSAQKPEQLQFMQYTGLLSGVGRQGLTSTKFGQKDHWTVGDTWIQLLCSRDHARHPGAVSGRSLAKVEEGNAEELW</sequence>
<keyword evidence="3" id="KW-1185">Reference proteome</keyword>
<organism evidence="2 3">
    <name type="scientific">Pleurodeles waltl</name>
    <name type="common">Iberian ribbed newt</name>
    <dbReference type="NCBI Taxonomy" id="8319"/>
    <lineage>
        <taxon>Eukaryota</taxon>
        <taxon>Metazoa</taxon>
        <taxon>Chordata</taxon>
        <taxon>Craniata</taxon>
        <taxon>Vertebrata</taxon>
        <taxon>Euteleostomi</taxon>
        <taxon>Amphibia</taxon>
        <taxon>Batrachia</taxon>
        <taxon>Caudata</taxon>
        <taxon>Salamandroidea</taxon>
        <taxon>Salamandridae</taxon>
        <taxon>Pleurodelinae</taxon>
        <taxon>Pleurodeles</taxon>
    </lineage>
</organism>
<dbReference type="Proteomes" id="UP001066276">
    <property type="component" value="Chromosome 2_1"/>
</dbReference>
<feature type="region of interest" description="Disordered" evidence="1">
    <location>
        <begin position="1"/>
        <end position="37"/>
    </location>
</feature>
<evidence type="ECO:0000313" key="3">
    <source>
        <dbReference type="Proteomes" id="UP001066276"/>
    </source>
</evidence>